<evidence type="ECO:0000313" key="3">
    <source>
        <dbReference type="Proteomes" id="UP000250557"/>
    </source>
</evidence>
<dbReference type="AlphaFoldDB" id="A0AAE6MLJ5"/>
<protein>
    <recommendedName>
        <fullName evidence="5">DUF4142 domain-containing protein</fullName>
    </recommendedName>
</protein>
<name>A0AAE6MLJ5_9SPHI</name>
<dbReference type="RefSeq" id="WP_112653931.1">
    <property type="nucleotide sequence ID" value="NZ_CP043451.1"/>
</dbReference>
<sequence>MNIQRFRNHACWLKLTIITGFLLVAGASVKAQALPVKRQSSNYLHLLRNTSDSLLRLPVGKDVRQYYFQVTRTIYSEALTIAKAEVSQQSGTQNAVFARTIVQLITKLNGDLKALPDQQGAIPVSAFIQRNTNAALGNFGRYQQPEGLNHERQYLWVMIQVFENLNQINVGYLQAGLTPEEKKAVWQRLNVQQQITAQLRSKYEP</sequence>
<dbReference type="Proteomes" id="UP000250557">
    <property type="component" value="Chromosome"/>
</dbReference>
<evidence type="ECO:0000313" key="4">
    <source>
        <dbReference type="Proteomes" id="UP000663940"/>
    </source>
</evidence>
<proteinExistence type="predicted"/>
<gene>
    <name evidence="1" type="ORF">DIU31_031575</name>
    <name evidence="2" type="ORF">J3L21_29445</name>
</gene>
<reference evidence="1 3" key="1">
    <citation type="submission" date="2019-08" db="EMBL/GenBank/DDBJ databases">
        <title>Comparative genome analysis confer to the adaptation heavy metal polluted environment.</title>
        <authorList>
            <person name="Li Y."/>
        </authorList>
    </citation>
    <scope>NUCLEOTIDE SEQUENCE [LARGE SCALE GENOMIC DNA]</scope>
    <source>
        <strain evidence="1 3">P2</strain>
    </source>
</reference>
<dbReference type="EMBL" id="CP071880">
    <property type="protein sequence ID" value="QTE49610.1"/>
    <property type="molecule type" value="Genomic_DNA"/>
</dbReference>
<keyword evidence="4" id="KW-1185">Reference proteome</keyword>
<evidence type="ECO:0008006" key="5">
    <source>
        <dbReference type="Google" id="ProtNLM"/>
    </source>
</evidence>
<evidence type="ECO:0000313" key="1">
    <source>
        <dbReference type="EMBL" id="QEM07821.1"/>
    </source>
</evidence>
<accession>A0AAE6MLJ5</accession>
<dbReference type="Proteomes" id="UP000663940">
    <property type="component" value="Chromosome"/>
</dbReference>
<dbReference type="EMBL" id="CP043451">
    <property type="protein sequence ID" value="QEM07821.1"/>
    <property type="molecule type" value="Genomic_DNA"/>
</dbReference>
<reference evidence="2 4" key="2">
    <citation type="submission" date="2021-03" db="EMBL/GenBank/DDBJ databases">
        <title>Mucilaginibacter strains isolated from gold and copper mining confer multi heavy-metal resistance.</title>
        <authorList>
            <person name="Li Y."/>
        </authorList>
    </citation>
    <scope>NUCLEOTIDE SEQUENCE [LARGE SCALE GENOMIC DNA]</scope>
    <source>
        <strain evidence="2 4">P2-4</strain>
    </source>
</reference>
<evidence type="ECO:0000313" key="2">
    <source>
        <dbReference type="EMBL" id="QTE49610.1"/>
    </source>
</evidence>
<organism evidence="1 3">
    <name type="scientific">Mucilaginibacter rubeus</name>
    <dbReference type="NCBI Taxonomy" id="2027860"/>
    <lineage>
        <taxon>Bacteria</taxon>
        <taxon>Pseudomonadati</taxon>
        <taxon>Bacteroidota</taxon>
        <taxon>Sphingobacteriia</taxon>
        <taxon>Sphingobacteriales</taxon>
        <taxon>Sphingobacteriaceae</taxon>
        <taxon>Mucilaginibacter</taxon>
    </lineage>
</organism>